<dbReference type="Proteomes" id="UP000095285">
    <property type="component" value="Unassembled WGS sequence"/>
</dbReference>
<dbReference type="InterPro" id="IPR008042">
    <property type="entry name" value="Retrotrans_Pao"/>
</dbReference>
<reference evidence="1" key="1">
    <citation type="submission" date="2012-04" db="EMBL/GenBank/DDBJ databases">
        <title>The Genome Sequence of Loa loa.</title>
        <authorList>
            <consortium name="The Broad Institute Genome Sequencing Platform"/>
            <consortium name="Broad Institute Genome Sequencing Center for Infectious Disease"/>
            <person name="Nutman T.B."/>
            <person name="Fink D.L."/>
            <person name="Russ C."/>
            <person name="Young S."/>
            <person name="Zeng Q."/>
            <person name="Gargeya S."/>
            <person name="Alvarado L."/>
            <person name="Berlin A."/>
            <person name="Chapman S.B."/>
            <person name="Chen Z."/>
            <person name="Freedman E."/>
            <person name="Gellesch M."/>
            <person name="Goldberg J."/>
            <person name="Griggs A."/>
            <person name="Gujja S."/>
            <person name="Heilman E.R."/>
            <person name="Heiman D."/>
            <person name="Howarth C."/>
            <person name="Mehta T."/>
            <person name="Neiman D."/>
            <person name="Pearson M."/>
            <person name="Roberts A."/>
            <person name="Saif S."/>
            <person name="Shea T."/>
            <person name="Shenoy N."/>
            <person name="Sisk P."/>
            <person name="Stolte C."/>
            <person name="Sykes S."/>
            <person name="White J."/>
            <person name="Yandava C."/>
            <person name="Haas B."/>
            <person name="Henn M.R."/>
            <person name="Nusbaum C."/>
            <person name="Birren B."/>
        </authorList>
    </citation>
    <scope>NUCLEOTIDE SEQUENCE [LARGE SCALE GENOMIC DNA]</scope>
</reference>
<organism evidence="1 2">
    <name type="scientific">Loa loa</name>
    <name type="common">Eye worm</name>
    <name type="synonym">Filaria loa</name>
    <dbReference type="NCBI Taxonomy" id="7209"/>
    <lineage>
        <taxon>Eukaryota</taxon>
        <taxon>Metazoa</taxon>
        <taxon>Ecdysozoa</taxon>
        <taxon>Nematoda</taxon>
        <taxon>Chromadorea</taxon>
        <taxon>Rhabditida</taxon>
        <taxon>Spirurina</taxon>
        <taxon>Spiruromorpha</taxon>
        <taxon>Filarioidea</taxon>
        <taxon>Onchocercidae</taxon>
        <taxon>Loa</taxon>
    </lineage>
</organism>
<name>A0A1I7V740_LOALO</name>
<keyword evidence="1" id="KW-1185">Reference proteome</keyword>
<sequence>MEETHRGMASKCYRSTKICGRASRTSRISRIHRCFHGSLFCSSLHAEPQKWNSAKSFLFYAKSRIAPIKGITIPKLELLSVLIGVRAAQFVVKQLNIISYHVTVWSDSKCALFWITNYTKLPPRFIQNRIEEIRNSKYEVRYTPGEHNPADIATGGLAPIKHRKSEQWWKGPRWLEKERSEWPKSEFHYEESDEFQQTIIAKITEANFNSSNNSPTLLIIRYNLLTQTALVNG</sequence>
<dbReference type="STRING" id="7209.A0A1I7V740"/>
<evidence type="ECO:0000313" key="1">
    <source>
        <dbReference type="Proteomes" id="UP000095285"/>
    </source>
</evidence>
<proteinExistence type="predicted"/>
<evidence type="ECO:0000313" key="2">
    <source>
        <dbReference type="WBParaSite" id="EN70_10603"/>
    </source>
</evidence>
<dbReference type="Pfam" id="PF05380">
    <property type="entry name" value="Peptidase_A17"/>
    <property type="match status" value="1"/>
</dbReference>
<protein>
    <submittedName>
        <fullName evidence="2">RNase H domain-containing protein</fullName>
    </submittedName>
</protein>
<dbReference type="AlphaFoldDB" id="A0A1I7V740"/>
<accession>A0A1I7V740</accession>
<dbReference type="WBParaSite" id="EN70_10603">
    <property type="protein sequence ID" value="EN70_10603"/>
    <property type="gene ID" value="EN70_10603"/>
</dbReference>
<reference evidence="2" key="2">
    <citation type="submission" date="2016-11" db="UniProtKB">
        <authorList>
            <consortium name="WormBaseParasite"/>
        </authorList>
    </citation>
    <scope>IDENTIFICATION</scope>
</reference>
<dbReference type="PANTHER" id="PTHR47331">
    <property type="entry name" value="PHD-TYPE DOMAIN-CONTAINING PROTEIN"/>
    <property type="match status" value="1"/>
</dbReference>